<evidence type="ECO:0000256" key="1">
    <source>
        <dbReference type="ARBA" id="ARBA00023122"/>
    </source>
</evidence>
<evidence type="ECO:0000256" key="2">
    <source>
        <dbReference type="PROSITE-ProRule" id="PRU00703"/>
    </source>
</evidence>
<dbReference type="InterPro" id="IPR046342">
    <property type="entry name" value="CBS_dom_sf"/>
</dbReference>
<dbReference type="PANTHER" id="PTHR43080:SF2">
    <property type="entry name" value="CBS DOMAIN-CONTAINING PROTEIN"/>
    <property type="match status" value="1"/>
</dbReference>
<dbReference type="EMBL" id="CP139965">
    <property type="protein sequence ID" value="WQD79688.1"/>
    <property type="molecule type" value="Genomic_DNA"/>
</dbReference>
<dbReference type="InterPro" id="IPR051257">
    <property type="entry name" value="Diverse_CBS-Domain"/>
</dbReference>
<dbReference type="InterPro" id="IPR000644">
    <property type="entry name" value="CBS_dom"/>
</dbReference>
<sequence>MNAATICTRDVVTCRQDTTVLEAARLMRNHHVGDLVVVEESASGRMPLGVITDRDIVLSVVAKEVDPAKLFVSEMMSTPVVSAYEWEDEWQLLRRMRLHGIRRMPVLGDADELIGIVAFDDLLEAASGFLSELWLLTGRQSHFEEKHRT</sequence>
<dbReference type="CDD" id="cd17775">
    <property type="entry name" value="CBS_pair_bact_arch"/>
    <property type="match status" value="1"/>
</dbReference>
<dbReference type="Pfam" id="PF00571">
    <property type="entry name" value="CBS"/>
    <property type="match status" value="2"/>
</dbReference>
<organism evidence="4 5">
    <name type="scientific">Paraburkholderia kururiensis</name>
    <dbReference type="NCBI Taxonomy" id="984307"/>
    <lineage>
        <taxon>Bacteria</taxon>
        <taxon>Pseudomonadati</taxon>
        <taxon>Pseudomonadota</taxon>
        <taxon>Betaproteobacteria</taxon>
        <taxon>Burkholderiales</taxon>
        <taxon>Burkholderiaceae</taxon>
        <taxon>Paraburkholderia</taxon>
    </lineage>
</organism>
<proteinExistence type="predicted"/>
<gene>
    <name evidence="4" type="ORF">U0042_08410</name>
</gene>
<reference evidence="4 5" key="1">
    <citation type="submission" date="2023-12" db="EMBL/GenBank/DDBJ databases">
        <title>Genome sequencing and assembly of bacterial species from a model synthetic community.</title>
        <authorList>
            <person name="Hogle S.L."/>
        </authorList>
    </citation>
    <scope>NUCLEOTIDE SEQUENCE [LARGE SCALE GENOMIC DNA]</scope>
    <source>
        <strain evidence="4 5">HAMBI 2494</strain>
    </source>
</reference>
<keyword evidence="1 2" id="KW-0129">CBS domain</keyword>
<name>A0ABZ0WQM5_9BURK</name>
<feature type="domain" description="CBS" evidence="3">
    <location>
        <begin position="76"/>
        <end position="132"/>
    </location>
</feature>
<dbReference type="Proteomes" id="UP001325479">
    <property type="component" value="Chromosome"/>
</dbReference>
<dbReference type="RefSeq" id="WP_114810553.1">
    <property type="nucleotide sequence ID" value="NZ_CP139965.1"/>
</dbReference>
<evidence type="ECO:0000313" key="4">
    <source>
        <dbReference type="EMBL" id="WQD79688.1"/>
    </source>
</evidence>
<dbReference type="PROSITE" id="PS51371">
    <property type="entry name" value="CBS"/>
    <property type="match status" value="2"/>
</dbReference>
<dbReference type="PANTHER" id="PTHR43080">
    <property type="entry name" value="CBS DOMAIN-CONTAINING PROTEIN CBSX3, MITOCHONDRIAL"/>
    <property type="match status" value="1"/>
</dbReference>
<keyword evidence="5" id="KW-1185">Reference proteome</keyword>
<accession>A0ABZ0WQM5</accession>
<protein>
    <submittedName>
        <fullName evidence="4">CBS domain-containing protein</fullName>
    </submittedName>
</protein>
<dbReference type="SUPFAM" id="SSF54631">
    <property type="entry name" value="CBS-domain pair"/>
    <property type="match status" value="1"/>
</dbReference>
<evidence type="ECO:0000259" key="3">
    <source>
        <dbReference type="PROSITE" id="PS51371"/>
    </source>
</evidence>
<dbReference type="Gene3D" id="3.10.580.10">
    <property type="entry name" value="CBS-domain"/>
    <property type="match status" value="1"/>
</dbReference>
<feature type="domain" description="CBS" evidence="3">
    <location>
        <begin position="7"/>
        <end position="67"/>
    </location>
</feature>
<evidence type="ECO:0000313" key="5">
    <source>
        <dbReference type="Proteomes" id="UP001325479"/>
    </source>
</evidence>
<dbReference type="SMART" id="SM00116">
    <property type="entry name" value="CBS"/>
    <property type="match status" value="2"/>
</dbReference>